<evidence type="ECO:0000256" key="1">
    <source>
        <dbReference type="SAM" id="MobiDB-lite"/>
    </source>
</evidence>
<dbReference type="Proteomes" id="UP000295192">
    <property type="component" value="Unassembled WGS sequence"/>
</dbReference>
<comment type="caution">
    <text evidence="2">The sequence shown here is derived from an EMBL/GenBank/DDBJ whole genome shotgun (WGS) entry which is preliminary data.</text>
</comment>
<accession>A0A484AYV4</accession>
<organism evidence="2 3">
    <name type="scientific">Drosophila navojoa</name>
    <name type="common">Fruit fly</name>
    <dbReference type="NCBI Taxonomy" id="7232"/>
    <lineage>
        <taxon>Eukaryota</taxon>
        <taxon>Metazoa</taxon>
        <taxon>Ecdysozoa</taxon>
        <taxon>Arthropoda</taxon>
        <taxon>Hexapoda</taxon>
        <taxon>Insecta</taxon>
        <taxon>Pterygota</taxon>
        <taxon>Neoptera</taxon>
        <taxon>Endopterygota</taxon>
        <taxon>Diptera</taxon>
        <taxon>Brachycera</taxon>
        <taxon>Muscomorpha</taxon>
        <taxon>Ephydroidea</taxon>
        <taxon>Drosophilidae</taxon>
        <taxon>Drosophila</taxon>
    </lineage>
</organism>
<feature type="compositionally biased region" description="Basic residues" evidence="1">
    <location>
        <begin position="1"/>
        <end position="12"/>
    </location>
</feature>
<sequence length="89" mass="9993">MTTSSIKRRRSPHAAPASNDGESLENDNDNNSSRTDSSNSRALPNNRISISNNMSKRDSEEDSWASKGYSYINPFVHRIQIDDHIEVAK</sequence>
<keyword evidence="3" id="KW-1185">Reference proteome</keyword>
<protein>
    <submittedName>
        <fullName evidence="2">Uncharacterized protein</fullName>
    </submittedName>
</protein>
<proteinExistence type="predicted"/>
<dbReference type="AlphaFoldDB" id="A0A484AYV4"/>
<reference evidence="2 3" key="1">
    <citation type="journal article" date="2019" name="J. Hered.">
        <title>An Improved Genome Assembly for Drosophila navojoa, the Basal Species in the mojavensis Cluster.</title>
        <authorList>
            <person name="Vanderlinde T."/>
            <person name="Dupim E.G."/>
            <person name="Nazario-Yepiz N.O."/>
            <person name="Carvalho A.B."/>
        </authorList>
    </citation>
    <scope>NUCLEOTIDE SEQUENCE [LARGE SCALE GENOMIC DNA]</scope>
    <source>
        <strain evidence="2">Navoj_Jal97</strain>
        <tissue evidence="2">Whole organism</tissue>
    </source>
</reference>
<gene>
    <name evidence="2" type="ORF">AWZ03_011980</name>
</gene>
<name>A0A484AYV4_DRONA</name>
<dbReference type="EMBL" id="LSRL02000328">
    <property type="protein sequence ID" value="TDG41603.1"/>
    <property type="molecule type" value="Genomic_DNA"/>
</dbReference>
<feature type="compositionally biased region" description="Polar residues" evidence="1">
    <location>
        <begin position="42"/>
        <end position="54"/>
    </location>
</feature>
<dbReference type="STRING" id="7232.A0A484AYV4"/>
<evidence type="ECO:0000313" key="2">
    <source>
        <dbReference type="EMBL" id="TDG41603.1"/>
    </source>
</evidence>
<feature type="region of interest" description="Disordered" evidence="1">
    <location>
        <begin position="1"/>
        <end position="64"/>
    </location>
</feature>
<evidence type="ECO:0000313" key="3">
    <source>
        <dbReference type="Proteomes" id="UP000295192"/>
    </source>
</evidence>
<feature type="compositionally biased region" description="Low complexity" evidence="1">
    <location>
        <begin position="29"/>
        <end position="41"/>
    </location>
</feature>
<feature type="non-terminal residue" evidence="2">
    <location>
        <position position="89"/>
    </location>
</feature>